<dbReference type="InterPro" id="IPR016035">
    <property type="entry name" value="Acyl_Trfase/lysoPLipase"/>
</dbReference>
<protein>
    <recommendedName>
        <fullName evidence="2">PNPLA domain-containing protein</fullName>
    </recommendedName>
</protein>
<proteinExistence type="predicted"/>
<evidence type="ECO:0000313" key="3">
    <source>
        <dbReference type="EMBL" id="BCO27676.1"/>
    </source>
</evidence>
<dbReference type="Proteomes" id="UP000824366">
    <property type="component" value="Chromosome"/>
</dbReference>
<evidence type="ECO:0000259" key="2">
    <source>
        <dbReference type="Pfam" id="PF01734"/>
    </source>
</evidence>
<gene>
    <name evidence="3" type="ORF">MIZ03_2565</name>
</gene>
<reference evidence="3 4" key="1">
    <citation type="journal article" date="2021" name="Microbiol. Spectr.">
        <title>A Single Bacterium Capable of Oxidation and Reduction of Iron at Circumneutral pH.</title>
        <authorList>
            <person name="Kato S."/>
            <person name="Ohkuma M."/>
        </authorList>
    </citation>
    <scope>NUCLEOTIDE SEQUENCE [LARGE SCALE GENOMIC DNA]</scope>
    <source>
        <strain evidence="3 4">MIZ03</strain>
    </source>
</reference>
<keyword evidence="4" id="KW-1185">Reference proteome</keyword>
<evidence type="ECO:0000313" key="4">
    <source>
        <dbReference type="Proteomes" id="UP000824366"/>
    </source>
</evidence>
<keyword evidence="1" id="KW-0443">Lipid metabolism</keyword>
<evidence type="ECO:0000256" key="1">
    <source>
        <dbReference type="ARBA" id="ARBA00023098"/>
    </source>
</evidence>
<dbReference type="EMBL" id="AP024238">
    <property type="protein sequence ID" value="BCO27676.1"/>
    <property type="molecule type" value="Genomic_DNA"/>
</dbReference>
<dbReference type="SUPFAM" id="SSF52151">
    <property type="entry name" value="FabD/lysophospholipase-like"/>
    <property type="match status" value="1"/>
</dbReference>
<dbReference type="Pfam" id="PF01734">
    <property type="entry name" value="Patatin"/>
    <property type="match status" value="1"/>
</dbReference>
<organism evidence="3 4">
    <name type="scientific">Rhodoferax lithotrophicus</name>
    <dbReference type="NCBI Taxonomy" id="2798804"/>
    <lineage>
        <taxon>Bacteria</taxon>
        <taxon>Pseudomonadati</taxon>
        <taxon>Pseudomonadota</taxon>
        <taxon>Betaproteobacteria</taxon>
        <taxon>Burkholderiales</taxon>
        <taxon>Comamonadaceae</taxon>
        <taxon>Rhodoferax</taxon>
    </lineage>
</organism>
<dbReference type="InterPro" id="IPR002641">
    <property type="entry name" value="PNPLA_dom"/>
</dbReference>
<sequence>MIGPNKCLAAVLRTLSTEMKALQIYAGPKAMAHLGRYGLRPQDVSTMAAAAGGPKGLILGPLDRFIFGQWLPQSSQAVHLVGASIGAWRMASACLNDPVAAFERLEREYIGQHYDLLPGEKRPPASRVSALFGANLQAFYDGRLAEVLQHPRYALHVLTSHGRGLLSRERHGLTALGYVGAFLSNLLARRALGPWLERVVFSSGPGTGLPDLPFVAHDYPTQQVALTEANFQAALQASCSIPFVLQAVHDIADAPAGAYWDGGVTDYHLHLDYAGVQNALDSRATQAYSIIATEQNHIKDARASDHTAGLVLYPHFQRSVVPGWLDKHLSWRHGSTPFLDIMVLLAPNPDWVKTLPNGKLPDRGDFMHYGADLIARMNAWNAAVSACHQLADEFAAWLEQPDLSKVRLL</sequence>
<accession>A0ABM7MN31</accession>
<name>A0ABM7MN31_9BURK</name>
<feature type="domain" description="PNPLA" evidence="2">
    <location>
        <begin position="78"/>
        <end position="266"/>
    </location>
</feature>